<accession>A0A484FWD3</accession>
<name>A0A484FWD3_COLOR</name>
<gene>
    <name evidence="1" type="ORF">Cob_v004915</name>
</gene>
<dbReference type="AlphaFoldDB" id="A0A484FWD3"/>
<dbReference type="EMBL" id="AMCV02000011">
    <property type="protein sequence ID" value="TDZ21995.1"/>
    <property type="molecule type" value="Genomic_DNA"/>
</dbReference>
<organism evidence="1 2">
    <name type="scientific">Colletotrichum orbiculare (strain 104-T / ATCC 96160 / CBS 514.97 / LARS 414 / MAFF 240422)</name>
    <name type="common">Cucumber anthracnose fungus</name>
    <name type="synonym">Colletotrichum lagenarium</name>
    <dbReference type="NCBI Taxonomy" id="1213857"/>
    <lineage>
        <taxon>Eukaryota</taxon>
        <taxon>Fungi</taxon>
        <taxon>Dikarya</taxon>
        <taxon>Ascomycota</taxon>
        <taxon>Pezizomycotina</taxon>
        <taxon>Sordariomycetes</taxon>
        <taxon>Hypocreomycetidae</taxon>
        <taxon>Glomerellales</taxon>
        <taxon>Glomerellaceae</taxon>
        <taxon>Colletotrichum</taxon>
        <taxon>Colletotrichum orbiculare species complex</taxon>
    </lineage>
</organism>
<protein>
    <recommendedName>
        <fullName evidence="3">Nuclear pore protein</fullName>
    </recommendedName>
</protein>
<reference evidence="2" key="1">
    <citation type="journal article" date="2013" name="New Phytol.">
        <title>Comparative genomic and transcriptomic analyses reveal the hemibiotrophic stage shift of Colletotrichum fungi.</title>
        <authorList>
            <person name="Gan P."/>
            <person name="Ikeda K."/>
            <person name="Irieda H."/>
            <person name="Narusaka M."/>
            <person name="O'Connell R.J."/>
            <person name="Narusaka Y."/>
            <person name="Takano Y."/>
            <person name="Kubo Y."/>
            <person name="Shirasu K."/>
        </authorList>
    </citation>
    <scope>NUCLEOTIDE SEQUENCE [LARGE SCALE GENOMIC DNA]</scope>
    <source>
        <strain evidence="2">104-T / ATCC 96160 / CBS 514.97 / LARS 414 / MAFF 240422</strain>
    </source>
</reference>
<proteinExistence type="predicted"/>
<keyword evidence="2" id="KW-1185">Reference proteome</keyword>
<comment type="caution">
    <text evidence="1">The sequence shown here is derived from an EMBL/GenBank/DDBJ whole genome shotgun (WGS) entry which is preliminary data.</text>
</comment>
<reference evidence="2" key="2">
    <citation type="journal article" date="2019" name="Mol. Plant Microbe Interact.">
        <title>Genome sequence resources for four phytopathogenic fungi from the Colletotrichum orbiculare species complex.</title>
        <authorList>
            <person name="Gan P."/>
            <person name="Tsushima A."/>
            <person name="Narusaka M."/>
            <person name="Narusaka Y."/>
            <person name="Takano Y."/>
            <person name="Kubo Y."/>
            <person name="Shirasu K."/>
        </authorList>
    </citation>
    <scope>GENOME REANNOTATION</scope>
    <source>
        <strain evidence="2">104-T / ATCC 96160 / CBS 514.97 / LARS 414 / MAFF 240422</strain>
    </source>
</reference>
<dbReference type="STRING" id="1213857.A0A484FWD3"/>
<dbReference type="OrthoDB" id="5275938at2759"/>
<dbReference type="Proteomes" id="UP000014480">
    <property type="component" value="Unassembled WGS sequence"/>
</dbReference>
<evidence type="ECO:0000313" key="2">
    <source>
        <dbReference type="Proteomes" id="UP000014480"/>
    </source>
</evidence>
<sequence length="405" mass="45381">MMGELTELVLRPAASASDEFDMESESEWIRTPSEDTFAGDDEVQIDPYGDLLLRVGCDPESGEMAFRVCSNTLRRASPFWRKALLETAGETKGTGGDWDWTPSLFACPHEKADGLVILLNIIHSEFHLVPRRPSLSEIYNVLCLVSMYEMENVLQPWISHWYDVIDSPEASRDGDSLAKLACIAWGLGDEGLFVNTIVAITLTCVIEDGHVTTADGVCLDGYMYDCLGSPLILENIRSLRSQLATELPSHINRLITRLIDGKWMCAGISDIPITKNKKCDYVVLGSLFAGMIYVRGTQATELHIRPDESIADLLKSIKRVLSYVSCYEKHTECNPAGRVAEAMKETIEDLDTSLCASMVQRMRLQRQKTGLGEFPIDQRLNVIKLHLSREAKEEVRGEGHIQHWR</sequence>
<evidence type="ECO:0000313" key="1">
    <source>
        <dbReference type="EMBL" id="TDZ21995.1"/>
    </source>
</evidence>
<evidence type="ECO:0008006" key="3">
    <source>
        <dbReference type="Google" id="ProtNLM"/>
    </source>
</evidence>